<dbReference type="EMBL" id="SZZH01000001">
    <property type="protein sequence ID" value="TKV60385.1"/>
    <property type="molecule type" value="Genomic_DNA"/>
</dbReference>
<evidence type="ECO:0000256" key="5">
    <source>
        <dbReference type="ARBA" id="ARBA00023002"/>
    </source>
</evidence>
<dbReference type="Proteomes" id="UP000306985">
    <property type="component" value="Unassembled WGS sequence"/>
</dbReference>
<evidence type="ECO:0000256" key="1">
    <source>
        <dbReference type="ARBA" id="ARBA00022490"/>
    </source>
</evidence>
<name>A0A4V6CS66_9ACTN</name>
<keyword evidence="9" id="KW-1208">Phospholipid metabolism</keyword>
<sequence>MNAVPASAPADPKGAGAAAAAAASWELPLRTIPSYPGALAELPAIVVDIAPDGELALLHDGTAKRFGDRDLLDVVRAALGDRPLRDVVAQQGAHGTVLDETTVDAAIAAARGVGGLLSVGSGTVSDLAKAVAADLGIPLVAVQTAASVNGYSDSLSVLVRNGAKRTLPTTWPGALIIDHDVLAGAPAKLTRSGVGDAAAVWSSPADWYLANALGLDTTWVEDSITPVREIAQALIDTPSDDPAALDALVDTLTIGGLGIGHTGTTAGLSGCEHLISHLLDMSAMARDTEHDLHGAQVGVASVVSAALWEIALDEVGLGRLDPSRMAPPEGLEETVKQSWAQVDPSGRVGAECWTSVSKKVATWDSHQESIGAFFADWNRHETVFRRLTAPPETPAAALANWGAPRRFSELTPSVDADLARWTLRTLPYMRDRFTVADLLLFAGRWDDALLDRVLERAAQAGGGL</sequence>
<evidence type="ECO:0000313" key="10">
    <source>
        <dbReference type="EMBL" id="TKV60385.1"/>
    </source>
</evidence>
<keyword evidence="8" id="KW-0594">Phospholipid biosynthesis</keyword>
<accession>A0A4V6CS66</accession>
<dbReference type="SUPFAM" id="SSF56796">
    <property type="entry name" value="Dehydroquinate synthase-like"/>
    <property type="match status" value="1"/>
</dbReference>
<reference evidence="10 11" key="1">
    <citation type="submission" date="2019-05" db="EMBL/GenBank/DDBJ databases">
        <title>Nakamurella sp. N5BH11, whole genome shotgun sequence.</title>
        <authorList>
            <person name="Tuo L."/>
        </authorList>
    </citation>
    <scope>NUCLEOTIDE SEQUENCE [LARGE SCALE GENOMIC DNA]</scope>
    <source>
        <strain evidence="10 11">N5BH11</strain>
    </source>
</reference>
<dbReference type="OrthoDB" id="4661864at2"/>
<evidence type="ECO:0000256" key="3">
    <source>
        <dbReference type="ARBA" id="ARBA00022723"/>
    </source>
</evidence>
<keyword evidence="1" id="KW-0963">Cytoplasm</keyword>
<organism evidence="10 11">
    <name type="scientific">Nakamurella flava</name>
    <dbReference type="NCBI Taxonomy" id="2576308"/>
    <lineage>
        <taxon>Bacteria</taxon>
        <taxon>Bacillati</taxon>
        <taxon>Actinomycetota</taxon>
        <taxon>Actinomycetes</taxon>
        <taxon>Nakamurellales</taxon>
        <taxon>Nakamurellaceae</taxon>
        <taxon>Nakamurella</taxon>
    </lineage>
</organism>
<evidence type="ECO:0000256" key="9">
    <source>
        <dbReference type="ARBA" id="ARBA00023264"/>
    </source>
</evidence>
<dbReference type="GO" id="GO:0008654">
    <property type="term" value="P:phospholipid biosynthetic process"/>
    <property type="evidence" value="ECO:0007669"/>
    <property type="project" value="UniProtKB-KW"/>
</dbReference>
<gene>
    <name evidence="10" type="ORF">FDO65_01310</name>
</gene>
<dbReference type="InterPro" id="IPR016205">
    <property type="entry name" value="Glycerol_DH"/>
</dbReference>
<dbReference type="Gene3D" id="3.40.50.1970">
    <property type="match status" value="1"/>
</dbReference>
<dbReference type="GO" id="GO:0016614">
    <property type="term" value="F:oxidoreductase activity, acting on CH-OH group of donors"/>
    <property type="evidence" value="ECO:0007669"/>
    <property type="project" value="InterPro"/>
</dbReference>
<keyword evidence="3" id="KW-0479">Metal-binding</keyword>
<dbReference type="RefSeq" id="WP_137447689.1">
    <property type="nucleotide sequence ID" value="NZ_SZZH01000001.1"/>
</dbReference>
<keyword evidence="6" id="KW-0520">NAD</keyword>
<evidence type="ECO:0000256" key="2">
    <source>
        <dbReference type="ARBA" id="ARBA00022516"/>
    </source>
</evidence>
<keyword evidence="5" id="KW-0560">Oxidoreductase</keyword>
<dbReference type="GO" id="GO:0046872">
    <property type="term" value="F:metal ion binding"/>
    <property type="evidence" value="ECO:0007669"/>
    <property type="project" value="UniProtKB-KW"/>
</dbReference>
<dbReference type="Gene3D" id="1.20.1090.10">
    <property type="entry name" value="Dehydroquinate synthase-like - alpha domain"/>
    <property type="match status" value="1"/>
</dbReference>
<evidence type="ECO:0000256" key="7">
    <source>
        <dbReference type="ARBA" id="ARBA00023098"/>
    </source>
</evidence>
<keyword evidence="7" id="KW-0443">Lipid metabolism</keyword>
<proteinExistence type="predicted"/>
<evidence type="ECO:0000256" key="8">
    <source>
        <dbReference type="ARBA" id="ARBA00023209"/>
    </source>
</evidence>
<dbReference type="AlphaFoldDB" id="A0A4V6CS66"/>
<keyword evidence="11" id="KW-1185">Reference proteome</keyword>
<evidence type="ECO:0000256" key="4">
    <source>
        <dbReference type="ARBA" id="ARBA00022857"/>
    </source>
</evidence>
<dbReference type="InterPro" id="IPR032837">
    <property type="entry name" value="G1PDH"/>
</dbReference>
<evidence type="ECO:0000256" key="6">
    <source>
        <dbReference type="ARBA" id="ARBA00023027"/>
    </source>
</evidence>
<dbReference type="Pfam" id="PF13685">
    <property type="entry name" value="Fe-ADH_2"/>
    <property type="match status" value="1"/>
</dbReference>
<evidence type="ECO:0000313" key="11">
    <source>
        <dbReference type="Proteomes" id="UP000306985"/>
    </source>
</evidence>
<protein>
    <submittedName>
        <fullName evidence="10">Iron-containing alcohol dehydrogenase</fullName>
    </submittedName>
</protein>
<dbReference type="PANTHER" id="PTHR43616">
    <property type="entry name" value="GLYCEROL DEHYDROGENASE"/>
    <property type="match status" value="1"/>
</dbReference>
<keyword evidence="4" id="KW-0521">NADP</keyword>
<comment type="caution">
    <text evidence="10">The sequence shown here is derived from an EMBL/GenBank/DDBJ whole genome shotgun (WGS) entry which is preliminary data.</text>
</comment>
<dbReference type="PANTHER" id="PTHR43616:SF5">
    <property type="entry name" value="GLYCEROL DEHYDROGENASE 1"/>
    <property type="match status" value="1"/>
</dbReference>
<keyword evidence="2" id="KW-0444">Lipid biosynthesis</keyword>